<dbReference type="InterPro" id="IPR051602">
    <property type="entry name" value="ACC_Biotin_Carboxylase"/>
</dbReference>
<comment type="pathway">
    <text evidence="2 14">Lipid metabolism; malonyl-CoA biosynthesis; malonyl-CoA from acetyl-CoA: step 1/1.</text>
</comment>
<dbReference type="FunFam" id="3.40.50.20:FF:000010">
    <property type="entry name" value="Propionyl-CoA carboxylase subunit alpha"/>
    <property type="match status" value="1"/>
</dbReference>
<comment type="function">
    <text evidence="1 14">This protein is a component of the acetyl coenzyme A carboxylase complex; first, biotin carboxylase catalyzes the carboxylation of the carrier protein and then the transcarboxylase transfers the carboxyl group to form malonyl-CoA.</text>
</comment>
<dbReference type="NCBIfam" id="TIGR00514">
    <property type="entry name" value="accC"/>
    <property type="match status" value="1"/>
</dbReference>
<evidence type="ECO:0000256" key="9">
    <source>
        <dbReference type="ARBA" id="ARBA00022842"/>
    </source>
</evidence>
<name>A0A179C770_9LACO</name>
<sequence length="462" mass="51969">MFKKVLVANRGEIAVRVIRTLKEMGIQTVAVYSTTDRESLHVQIADEAVCIGGPQLKDSYLNMKSILAAAIGTGAEAIHPGFGFLSENSEFARLCEECHVKFIGPRSETIELMGNKANARMRMMQSDVPVIPGSKGFIQDTAEALEIADRVGYPVLLKAAAGGGGKGIRVVQDRQEMKTAFTQAKQEAQHAFNDDRMYLEKVMQDVKHLEIQIFRDQTGHTLAFPERDCSVQRNKQKMIEESPCPILTEKERQELQSIAIKATDALNYVNTGTIECLMDQAHHFYFMEMNTRIQVEHTVSEMITGVDIVREQVRIAAGLELDIMQADLTPHGVSLECRINAEDPARDFLPQSGKVDYLYLPTGNLGVRIDTELYPQWTISPFYDSMVAKFVSWGPNRQEAIAKMKRVLDEAVIKGVQTNIEFHQAFLERDGQFAKGTVTTDYLEKHFLPEWKKGLNHETLQK</sequence>
<dbReference type="Proteomes" id="UP000078520">
    <property type="component" value="Unassembled WGS sequence"/>
</dbReference>
<evidence type="ECO:0000256" key="13">
    <source>
        <dbReference type="PROSITE-ProRule" id="PRU00409"/>
    </source>
</evidence>
<keyword evidence="10" id="KW-0464">Manganese</keyword>
<dbReference type="UniPathway" id="UPA00655">
    <property type="reaction ID" value="UER00711"/>
</dbReference>
<dbReference type="SMART" id="SM00878">
    <property type="entry name" value="Biotin_carb_C"/>
    <property type="match status" value="1"/>
</dbReference>
<dbReference type="Pfam" id="PF00289">
    <property type="entry name" value="Biotin_carb_N"/>
    <property type="match status" value="1"/>
</dbReference>
<dbReference type="PANTHER" id="PTHR48095:SF2">
    <property type="entry name" value="BIOTIN CARBOXYLASE, CHLOROPLASTIC"/>
    <property type="match status" value="1"/>
</dbReference>
<keyword evidence="6" id="KW-0479">Metal-binding</keyword>
<dbReference type="InterPro" id="IPR016185">
    <property type="entry name" value="PreATP-grasp_dom_sf"/>
</dbReference>
<keyword evidence="9" id="KW-0460">Magnesium</keyword>
<evidence type="ECO:0000256" key="12">
    <source>
        <dbReference type="ARBA" id="ARBA00048600"/>
    </source>
</evidence>
<evidence type="ECO:0000256" key="14">
    <source>
        <dbReference type="RuleBase" id="RU365063"/>
    </source>
</evidence>
<proteinExistence type="predicted"/>
<dbReference type="InterPro" id="IPR004549">
    <property type="entry name" value="Acetyl_CoA_COase_biotin_COase"/>
</dbReference>
<keyword evidence="14" id="KW-0275">Fatty acid biosynthesis</keyword>
<evidence type="ECO:0000313" key="18">
    <source>
        <dbReference type="Proteomes" id="UP000078520"/>
    </source>
</evidence>
<dbReference type="SUPFAM" id="SSF51246">
    <property type="entry name" value="Rudiment single hybrid motif"/>
    <property type="match status" value="1"/>
</dbReference>
<keyword evidence="14" id="KW-0276">Fatty acid metabolism</keyword>
<evidence type="ECO:0000256" key="5">
    <source>
        <dbReference type="ARBA" id="ARBA00022598"/>
    </source>
</evidence>
<evidence type="ECO:0000256" key="6">
    <source>
        <dbReference type="ARBA" id="ARBA00022723"/>
    </source>
</evidence>
<dbReference type="GO" id="GO:0005524">
    <property type="term" value="F:ATP binding"/>
    <property type="evidence" value="ECO:0007669"/>
    <property type="project" value="UniProtKB-UniRule"/>
</dbReference>
<evidence type="ECO:0000256" key="2">
    <source>
        <dbReference type="ARBA" id="ARBA00004956"/>
    </source>
</evidence>
<dbReference type="OrthoDB" id="9807469at2"/>
<evidence type="ECO:0000256" key="3">
    <source>
        <dbReference type="ARBA" id="ARBA00011750"/>
    </source>
</evidence>
<evidence type="ECO:0000256" key="10">
    <source>
        <dbReference type="ARBA" id="ARBA00023211"/>
    </source>
</evidence>
<keyword evidence="7 13" id="KW-0547">Nucleotide-binding</keyword>
<evidence type="ECO:0000313" key="17">
    <source>
        <dbReference type="EMBL" id="OAQ08795.1"/>
    </source>
</evidence>
<dbReference type="GO" id="GO:0004075">
    <property type="term" value="F:biotin carboxylase activity"/>
    <property type="evidence" value="ECO:0007669"/>
    <property type="project" value="UniProtKB-EC"/>
</dbReference>
<dbReference type="PANTHER" id="PTHR48095">
    <property type="entry name" value="PYRUVATE CARBOXYLASE SUBUNIT A"/>
    <property type="match status" value="1"/>
</dbReference>
<dbReference type="PROSITE" id="PS00866">
    <property type="entry name" value="CPSASE_1"/>
    <property type="match status" value="1"/>
</dbReference>
<evidence type="ECO:0000256" key="8">
    <source>
        <dbReference type="ARBA" id="ARBA00022840"/>
    </source>
</evidence>
<dbReference type="Pfam" id="PF02785">
    <property type="entry name" value="Biotin_carb_C"/>
    <property type="match status" value="1"/>
</dbReference>
<dbReference type="PROSITE" id="PS50975">
    <property type="entry name" value="ATP_GRASP"/>
    <property type="match status" value="1"/>
</dbReference>
<feature type="domain" description="ATP-grasp" evidence="15">
    <location>
        <begin position="120"/>
        <end position="317"/>
    </location>
</feature>
<organism evidence="17 18">
    <name type="scientific">Ligilactobacillus aviarius</name>
    <dbReference type="NCBI Taxonomy" id="1606"/>
    <lineage>
        <taxon>Bacteria</taxon>
        <taxon>Bacillati</taxon>
        <taxon>Bacillota</taxon>
        <taxon>Bacilli</taxon>
        <taxon>Lactobacillales</taxon>
        <taxon>Lactobacillaceae</taxon>
        <taxon>Ligilactobacillus</taxon>
    </lineage>
</organism>
<reference evidence="18" key="1">
    <citation type="submission" date="2016-03" db="EMBL/GenBank/DDBJ databases">
        <authorList>
            <person name="Johnson T.J."/>
            <person name="Youmans B."/>
            <person name="Case K."/>
            <person name="Noll S."/>
        </authorList>
    </citation>
    <scope>NUCLEOTIDE SEQUENCE [LARGE SCALE GENOMIC DNA]</scope>
    <source>
        <strain evidence="18">UMNLAv8</strain>
    </source>
</reference>
<evidence type="ECO:0000256" key="1">
    <source>
        <dbReference type="ARBA" id="ARBA00003761"/>
    </source>
</evidence>
<dbReference type="Gene3D" id="3.30.470.20">
    <property type="entry name" value="ATP-grasp fold, B domain"/>
    <property type="match status" value="1"/>
</dbReference>
<keyword evidence="11 14" id="KW-0092">Biotin</keyword>
<keyword evidence="14" id="KW-0443">Lipid metabolism</keyword>
<accession>A0A179C770</accession>
<keyword evidence="8 13" id="KW-0067">ATP-binding</keyword>
<dbReference type="AlphaFoldDB" id="A0A179C770"/>
<dbReference type="SUPFAM" id="SSF56059">
    <property type="entry name" value="Glutathione synthetase ATP-binding domain-like"/>
    <property type="match status" value="1"/>
</dbReference>
<dbReference type="InterPro" id="IPR011761">
    <property type="entry name" value="ATP-grasp"/>
</dbReference>
<dbReference type="InterPro" id="IPR005481">
    <property type="entry name" value="BC-like_N"/>
</dbReference>
<feature type="domain" description="Biotin carboxylation" evidence="16">
    <location>
        <begin position="1"/>
        <end position="448"/>
    </location>
</feature>
<dbReference type="NCBIfam" id="NF006367">
    <property type="entry name" value="PRK08591.1"/>
    <property type="match status" value="1"/>
</dbReference>
<dbReference type="EC" id="6.3.4.14" evidence="4 14"/>
<dbReference type="PROSITE" id="PS50979">
    <property type="entry name" value="BC"/>
    <property type="match status" value="1"/>
</dbReference>
<dbReference type="InterPro" id="IPR011764">
    <property type="entry name" value="Biotin_carboxylation_dom"/>
</dbReference>
<dbReference type="Pfam" id="PF02786">
    <property type="entry name" value="CPSase_L_D2"/>
    <property type="match status" value="1"/>
</dbReference>
<evidence type="ECO:0000259" key="15">
    <source>
        <dbReference type="PROSITE" id="PS50975"/>
    </source>
</evidence>
<dbReference type="FunFam" id="3.30.1490.20:FF:000018">
    <property type="entry name" value="Biotin carboxylase"/>
    <property type="match status" value="1"/>
</dbReference>
<keyword evidence="14" id="KW-0444">Lipid biosynthesis</keyword>
<gene>
    <name evidence="17" type="ORF">A3O14_02390</name>
</gene>
<dbReference type="InterPro" id="IPR005479">
    <property type="entry name" value="CPAse_ATP-bd"/>
</dbReference>
<evidence type="ECO:0000256" key="7">
    <source>
        <dbReference type="ARBA" id="ARBA00022741"/>
    </source>
</evidence>
<dbReference type="InterPro" id="IPR005482">
    <property type="entry name" value="Biotin_COase_C"/>
</dbReference>
<evidence type="ECO:0000256" key="11">
    <source>
        <dbReference type="ARBA" id="ARBA00023267"/>
    </source>
</evidence>
<dbReference type="GO" id="GO:0046872">
    <property type="term" value="F:metal ion binding"/>
    <property type="evidence" value="ECO:0007669"/>
    <property type="project" value="UniProtKB-KW"/>
</dbReference>
<dbReference type="GO" id="GO:2001295">
    <property type="term" value="P:malonyl-CoA biosynthetic process"/>
    <property type="evidence" value="ECO:0007669"/>
    <property type="project" value="UniProtKB-UniPathway"/>
</dbReference>
<dbReference type="PROSITE" id="PS00867">
    <property type="entry name" value="CPSASE_2"/>
    <property type="match status" value="1"/>
</dbReference>
<protein>
    <recommendedName>
        <fullName evidence="4 14">Biotin carboxylase</fullName>
        <ecNumber evidence="4 14">6.3.4.14</ecNumber>
    </recommendedName>
    <alternativeName>
        <fullName evidence="14">Acetyl-coenzyme A carboxylase biotin carboxylase subunit A</fullName>
    </alternativeName>
</protein>
<dbReference type="RefSeq" id="WP_064208101.1">
    <property type="nucleotide sequence ID" value="NZ_LVKC01000010.1"/>
</dbReference>
<dbReference type="EMBL" id="LVKI01000006">
    <property type="protein sequence ID" value="OAQ08795.1"/>
    <property type="molecule type" value="Genomic_DNA"/>
</dbReference>
<evidence type="ECO:0000259" key="16">
    <source>
        <dbReference type="PROSITE" id="PS50979"/>
    </source>
</evidence>
<comment type="caution">
    <text evidence="17">The sequence shown here is derived from an EMBL/GenBank/DDBJ whole genome shotgun (WGS) entry which is preliminary data.</text>
</comment>
<evidence type="ECO:0000256" key="4">
    <source>
        <dbReference type="ARBA" id="ARBA00013263"/>
    </source>
</evidence>
<comment type="subunit">
    <text evidence="3 14">Acetyl-CoA carboxylase is a heterohexamer of biotin carboxyl carrier protein, biotin carboxylase and the two subunits of carboxyl transferase in a 2:2 complex.</text>
</comment>
<dbReference type="GO" id="GO:0006633">
    <property type="term" value="P:fatty acid biosynthetic process"/>
    <property type="evidence" value="ECO:0007669"/>
    <property type="project" value="UniProtKB-KW"/>
</dbReference>
<comment type="catalytic activity">
    <reaction evidence="12 14">
        <text>N(6)-biotinyl-L-lysyl-[protein] + hydrogencarbonate + ATP = N(6)-carboxybiotinyl-L-lysyl-[protein] + ADP + phosphate + H(+)</text>
        <dbReference type="Rhea" id="RHEA:13501"/>
        <dbReference type="Rhea" id="RHEA-COMP:10505"/>
        <dbReference type="Rhea" id="RHEA-COMP:10506"/>
        <dbReference type="ChEBI" id="CHEBI:15378"/>
        <dbReference type="ChEBI" id="CHEBI:17544"/>
        <dbReference type="ChEBI" id="CHEBI:30616"/>
        <dbReference type="ChEBI" id="CHEBI:43474"/>
        <dbReference type="ChEBI" id="CHEBI:83144"/>
        <dbReference type="ChEBI" id="CHEBI:83145"/>
        <dbReference type="ChEBI" id="CHEBI:456216"/>
        <dbReference type="EC" id="6.3.4.14"/>
    </reaction>
</comment>
<dbReference type="InterPro" id="IPR011054">
    <property type="entry name" value="Rudment_hybrid_motif"/>
</dbReference>
<keyword evidence="5 14" id="KW-0436">Ligase</keyword>
<dbReference type="SUPFAM" id="SSF52440">
    <property type="entry name" value="PreATP-grasp domain"/>
    <property type="match status" value="1"/>
</dbReference>